<name>A0AA36IAH2_9DINO</name>
<proteinExistence type="predicted"/>
<gene>
    <name evidence="1" type="ORF">EVOR1521_LOCUS9995</name>
</gene>
<comment type="caution">
    <text evidence="1">The sequence shown here is derived from an EMBL/GenBank/DDBJ whole genome shotgun (WGS) entry which is preliminary data.</text>
</comment>
<reference evidence="1" key="1">
    <citation type="submission" date="2023-08" db="EMBL/GenBank/DDBJ databases">
        <authorList>
            <person name="Chen Y."/>
            <person name="Shah S."/>
            <person name="Dougan E. K."/>
            <person name="Thang M."/>
            <person name="Chan C."/>
        </authorList>
    </citation>
    <scope>NUCLEOTIDE SEQUENCE</scope>
</reference>
<dbReference type="AlphaFoldDB" id="A0AA36IAH2"/>
<sequence>MRRALDILAIALEESEDEDRSSEDEDPNLQVFPRDVASELGCLTDRPWDGRTPAGCHRDLMAAASHML</sequence>
<protein>
    <submittedName>
        <fullName evidence="1">Uncharacterized protein</fullName>
    </submittedName>
</protein>
<keyword evidence="2" id="KW-1185">Reference proteome</keyword>
<evidence type="ECO:0000313" key="2">
    <source>
        <dbReference type="Proteomes" id="UP001178507"/>
    </source>
</evidence>
<dbReference type="Proteomes" id="UP001178507">
    <property type="component" value="Unassembled WGS sequence"/>
</dbReference>
<dbReference type="EMBL" id="CAUJNA010000928">
    <property type="protein sequence ID" value="CAJ1382669.1"/>
    <property type="molecule type" value="Genomic_DNA"/>
</dbReference>
<accession>A0AA36IAH2</accession>
<organism evidence="1 2">
    <name type="scientific">Effrenium voratum</name>
    <dbReference type="NCBI Taxonomy" id="2562239"/>
    <lineage>
        <taxon>Eukaryota</taxon>
        <taxon>Sar</taxon>
        <taxon>Alveolata</taxon>
        <taxon>Dinophyceae</taxon>
        <taxon>Suessiales</taxon>
        <taxon>Symbiodiniaceae</taxon>
        <taxon>Effrenium</taxon>
    </lineage>
</organism>
<evidence type="ECO:0000313" key="1">
    <source>
        <dbReference type="EMBL" id="CAJ1382669.1"/>
    </source>
</evidence>